<dbReference type="AlphaFoldDB" id="A0ABD3FQ99"/>
<reference evidence="2 3" key="1">
    <citation type="submission" date="2024-09" db="EMBL/GenBank/DDBJ databases">
        <title>Genome sequencing and assembly of Phytophthora oleae, isolate VK10A, causative agent of rot of olive drupes.</title>
        <authorList>
            <person name="Conti Taguali S."/>
            <person name="Riolo M."/>
            <person name="La Spada F."/>
            <person name="Cacciola S.O."/>
            <person name="Dionisio G."/>
        </authorList>
    </citation>
    <scope>NUCLEOTIDE SEQUENCE [LARGE SCALE GENOMIC DNA]</scope>
    <source>
        <strain evidence="2 3">VK10A</strain>
    </source>
</reference>
<protein>
    <recommendedName>
        <fullName evidence="4">EF-hand domain-containing protein</fullName>
    </recommendedName>
</protein>
<dbReference type="Proteomes" id="UP001632037">
    <property type="component" value="Unassembled WGS sequence"/>
</dbReference>
<dbReference type="EMBL" id="JBIMZQ010000011">
    <property type="protein sequence ID" value="KAL3668474.1"/>
    <property type="molecule type" value="Genomic_DNA"/>
</dbReference>
<evidence type="ECO:0000313" key="1">
    <source>
        <dbReference type="EMBL" id="KAL3668473.1"/>
    </source>
</evidence>
<evidence type="ECO:0000313" key="3">
    <source>
        <dbReference type="Proteomes" id="UP001632037"/>
    </source>
</evidence>
<dbReference type="InterPro" id="IPR018247">
    <property type="entry name" value="EF_Hand_1_Ca_BS"/>
</dbReference>
<sequence length="141" mass="16356">MYLFFGYILETDQGFDEDCDGKMTVREVLDKGIMHKKWGCFADELNLYFARKNGQRSLGKSEPECFDLYQGKLSDGLRDIMSEANKIDPDTRIETLFSTYGTYFLLEAPPRIRRKYRRSVAATRRYFIKSGQLAVEDASMS</sequence>
<accession>A0ABD3FQ99</accession>
<gene>
    <name evidence="1" type="ORF">V7S43_006556</name>
    <name evidence="2" type="ORF">V7S43_006557</name>
</gene>
<name>A0ABD3FQ99_9STRA</name>
<proteinExistence type="predicted"/>
<keyword evidence="3" id="KW-1185">Reference proteome</keyword>
<organism evidence="2 3">
    <name type="scientific">Phytophthora oleae</name>
    <dbReference type="NCBI Taxonomy" id="2107226"/>
    <lineage>
        <taxon>Eukaryota</taxon>
        <taxon>Sar</taxon>
        <taxon>Stramenopiles</taxon>
        <taxon>Oomycota</taxon>
        <taxon>Peronosporomycetes</taxon>
        <taxon>Peronosporales</taxon>
        <taxon>Peronosporaceae</taxon>
        <taxon>Phytophthora</taxon>
    </lineage>
</organism>
<dbReference type="EMBL" id="JBIMZQ010000011">
    <property type="protein sequence ID" value="KAL3668473.1"/>
    <property type="molecule type" value="Genomic_DNA"/>
</dbReference>
<comment type="caution">
    <text evidence="2">The sequence shown here is derived from an EMBL/GenBank/DDBJ whole genome shotgun (WGS) entry which is preliminary data.</text>
</comment>
<evidence type="ECO:0008006" key="4">
    <source>
        <dbReference type="Google" id="ProtNLM"/>
    </source>
</evidence>
<dbReference type="PROSITE" id="PS00018">
    <property type="entry name" value="EF_HAND_1"/>
    <property type="match status" value="1"/>
</dbReference>
<evidence type="ECO:0000313" key="2">
    <source>
        <dbReference type="EMBL" id="KAL3668474.1"/>
    </source>
</evidence>